<dbReference type="Gene3D" id="3.20.20.150">
    <property type="entry name" value="Divalent-metal-dependent TIM barrel enzymes"/>
    <property type="match status" value="1"/>
</dbReference>
<dbReference type="Pfam" id="PF01261">
    <property type="entry name" value="AP_endonuc_2"/>
    <property type="match status" value="1"/>
</dbReference>
<dbReference type="AlphaFoldDB" id="A0A117N5F1"/>
<organism evidence="2 3">
    <name type="scientific">Rhizobium loti</name>
    <name type="common">Mesorhizobium loti</name>
    <dbReference type="NCBI Taxonomy" id="381"/>
    <lineage>
        <taxon>Bacteria</taxon>
        <taxon>Pseudomonadati</taxon>
        <taxon>Pseudomonadota</taxon>
        <taxon>Alphaproteobacteria</taxon>
        <taxon>Hyphomicrobiales</taxon>
        <taxon>Phyllobacteriaceae</taxon>
        <taxon>Mesorhizobium</taxon>
    </lineage>
</organism>
<dbReference type="InterPro" id="IPR050312">
    <property type="entry name" value="IolE/XylAMocC-like"/>
</dbReference>
<dbReference type="PANTHER" id="PTHR12110">
    <property type="entry name" value="HYDROXYPYRUVATE ISOMERASE"/>
    <property type="match status" value="1"/>
</dbReference>
<evidence type="ECO:0000313" key="2">
    <source>
        <dbReference type="EMBL" id="KUM29018.1"/>
    </source>
</evidence>
<dbReference type="OrthoDB" id="9779184at2"/>
<dbReference type="Proteomes" id="UP000053176">
    <property type="component" value="Unassembled WGS sequence"/>
</dbReference>
<evidence type="ECO:0000259" key="1">
    <source>
        <dbReference type="Pfam" id="PF01261"/>
    </source>
</evidence>
<comment type="caution">
    <text evidence="2">The sequence shown here is derived from an EMBL/GenBank/DDBJ whole genome shotgun (WGS) entry which is preliminary data.</text>
</comment>
<sequence>MKLGLLTAPFPDTALGEVADWARSVGFEALEIACWPKASGASRRYAGTSHIDAAGTSATQAKDIAAELAGKGLTISGLGFYPNPLHPDRAHREAVIDHLKKVIVLASRMGVSLVNTFCGGDASKTIDANWQDAQRVWPEIIAHAREHGVKLAFENCPMIFSYDEWPGGHNIAYSPYIWRRILDAWGVDIGMNFDPSHLVWQMIDKERFIREFGQHMLHVHAKDLMIDHDGLYERGILSGGIGWQVPRMPGLGDINWSSIFSGLYRAGYDGPVIIEHEDRRFEGSDEKVKRGFLLARDVLRPFVK</sequence>
<gene>
    <name evidence="2" type="ORF">AU467_01690</name>
</gene>
<dbReference type="GO" id="GO:0004519">
    <property type="term" value="F:endonuclease activity"/>
    <property type="evidence" value="ECO:0007669"/>
    <property type="project" value="UniProtKB-KW"/>
</dbReference>
<name>A0A117N5F1_RHILI</name>
<keyword evidence="2" id="KW-0255">Endonuclease</keyword>
<dbReference type="PANTHER" id="PTHR12110:SF21">
    <property type="entry name" value="XYLOSE ISOMERASE-LIKE TIM BARREL DOMAIN-CONTAINING PROTEIN"/>
    <property type="match status" value="1"/>
</dbReference>
<keyword evidence="2" id="KW-0540">Nuclease</keyword>
<protein>
    <submittedName>
        <fullName evidence="2">AP endonuclease</fullName>
    </submittedName>
</protein>
<dbReference type="SUPFAM" id="SSF51658">
    <property type="entry name" value="Xylose isomerase-like"/>
    <property type="match status" value="1"/>
</dbReference>
<proteinExistence type="predicted"/>
<dbReference type="InterPro" id="IPR036237">
    <property type="entry name" value="Xyl_isomerase-like_sf"/>
</dbReference>
<evidence type="ECO:0000313" key="3">
    <source>
        <dbReference type="Proteomes" id="UP000053176"/>
    </source>
</evidence>
<dbReference type="InterPro" id="IPR013022">
    <property type="entry name" value="Xyl_isomerase-like_TIM-brl"/>
</dbReference>
<reference evidence="2 3" key="1">
    <citation type="submission" date="2015-12" db="EMBL/GenBank/DDBJ databases">
        <title>Draft genome sequence of Mesorhizobium sp. UFLA 01-765, a multitolerant efficient symbiont and plant-growth promoting strain isolated from Zn-mining soil using Leucaena leucocephala as a trap plant.</title>
        <authorList>
            <person name="Rangel W.M."/>
            <person name="Thijs S."/>
            <person name="Longatti S.M."/>
            <person name="Moreira F.M."/>
            <person name="Weyens N."/>
            <person name="Vangronsveld J."/>
            <person name="Van Hamme J.D."/>
            <person name="Bottos E.M."/>
            <person name="Rineau F."/>
        </authorList>
    </citation>
    <scope>NUCLEOTIDE SEQUENCE [LARGE SCALE GENOMIC DNA]</scope>
    <source>
        <strain evidence="2 3">UFLA 01-765</strain>
    </source>
</reference>
<feature type="domain" description="Xylose isomerase-like TIM barrel" evidence="1">
    <location>
        <begin position="20"/>
        <end position="290"/>
    </location>
</feature>
<keyword evidence="2" id="KW-0378">Hydrolase</keyword>
<accession>A0A117N5F1</accession>
<dbReference type="EMBL" id="LPWA01000001">
    <property type="protein sequence ID" value="KUM29018.1"/>
    <property type="molecule type" value="Genomic_DNA"/>
</dbReference>